<proteinExistence type="inferred from homology"/>
<comment type="function">
    <text evidence="9">Involved in the cellular defense against the biological effects of O6-methylguanine (O6-MeG) and O4-methylthymine (O4-MeT) in DNA. Repairs the methylated nucleobase in DNA by stoichiometrically transferring the methyl group to a cysteine residue in the enzyme. This is a suicide reaction: the enzyme is irreversibly inactivated.</text>
</comment>
<evidence type="ECO:0000256" key="2">
    <source>
        <dbReference type="ARBA" id="ARBA00008711"/>
    </source>
</evidence>
<evidence type="ECO:0000256" key="1">
    <source>
        <dbReference type="ARBA" id="ARBA00001286"/>
    </source>
</evidence>
<dbReference type="HAMAP" id="MF_00772">
    <property type="entry name" value="OGT"/>
    <property type="match status" value="1"/>
</dbReference>
<reference evidence="12 13" key="1">
    <citation type="submission" date="2019-11" db="EMBL/GenBank/DDBJ databases">
        <title>Bacillus lacus genome.</title>
        <authorList>
            <person name="Allen C.J."/>
            <person name="Newman J.D."/>
        </authorList>
    </citation>
    <scope>NUCLEOTIDE SEQUENCE [LARGE SCALE GENOMIC DNA]</scope>
    <source>
        <strain evidence="12 13">KCTC 33946</strain>
    </source>
</reference>
<comment type="miscellaneous">
    <text evidence="9">This enzyme catalyzes only one turnover and therefore is not strictly catalytic. According to one definition, an enzyme is a biocatalyst that acts repeatedly and over many reaction cycles.</text>
</comment>
<evidence type="ECO:0000259" key="10">
    <source>
        <dbReference type="Pfam" id="PF01035"/>
    </source>
</evidence>
<dbReference type="Proteomes" id="UP000448867">
    <property type="component" value="Unassembled WGS sequence"/>
</dbReference>
<dbReference type="OrthoDB" id="9802228at2"/>
<evidence type="ECO:0000256" key="8">
    <source>
        <dbReference type="ARBA" id="ARBA00049348"/>
    </source>
</evidence>
<dbReference type="InterPro" id="IPR036388">
    <property type="entry name" value="WH-like_DNA-bd_sf"/>
</dbReference>
<dbReference type="InterPro" id="IPR023546">
    <property type="entry name" value="MGMT"/>
</dbReference>
<dbReference type="InterPro" id="IPR036631">
    <property type="entry name" value="MGMT_N_sf"/>
</dbReference>
<dbReference type="PROSITE" id="PS00374">
    <property type="entry name" value="MGMT"/>
    <property type="match status" value="1"/>
</dbReference>
<evidence type="ECO:0000256" key="9">
    <source>
        <dbReference type="HAMAP-Rule" id="MF_00772"/>
    </source>
</evidence>
<dbReference type="EC" id="2.1.1.63" evidence="9"/>
<gene>
    <name evidence="12" type="ORF">GJU40_14225</name>
</gene>
<dbReference type="InterPro" id="IPR014048">
    <property type="entry name" value="MethylDNA_cys_MeTrfase_DNA-bd"/>
</dbReference>
<dbReference type="PANTHER" id="PTHR10815">
    <property type="entry name" value="METHYLATED-DNA--PROTEIN-CYSTEINE METHYLTRANSFERASE"/>
    <property type="match status" value="1"/>
</dbReference>
<evidence type="ECO:0000256" key="5">
    <source>
        <dbReference type="ARBA" id="ARBA00022679"/>
    </source>
</evidence>
<dbReference type="SUPFAM" id="SSF46767">
    <property type="entry name" value="Methylated DNA-protein cysteine methyltransferase, C-terminal domain"/>
    <property type="match status" value="1"/>
</dbReference>
<dbReference type="EMBL" id="WKKI01000031">
    <property type="protein sequence ID" value="MRX73301.1"/>
    <property type="molecule type" value="Genomic_DNA"/>
</dbReference>
<dbReference type="Pfam" id="PF01035">
    <property type="entry name" value="DNA_binding_1"/>
    <property type="match status" value="1"/>
</dbReference>
<dbReference type="GO" id="GO:0032259">
    <property type="term" value="P:methylation"/>
    <property type="evidence" value="ECO:0007669"/>
    <property type="project" value="UniProtKB-KW"/>
</dbReference>
<keyword evidence="7 9" id="KW-0234">DNA repair</keyword>
<dbReference type="GO" id="GO:0006307">
    <property type="term" value="P:DNA alkylation repair"/>
    <property type="evidence" value="ECO:0007669"/>
    <property type="project" value="UniProtKB-UniRule"/>
</dbReference>
<dbReference type="CDD" id="cd06445">
    <property type="entry name" value="ATase"/>
    <property type="match status" value="1"/>
</dbReference>
<keyword evidence="4 9" id="KW-0489">Methyltransferase</keyword>
<organism evidence="12 13">
    <name type="scientific">Metabacillus lacus</name>
    <dbReference type="NCBI Taxonomy" id="1983721"/>
    <lineage>
        <taxon>Bacteria</taxon>
        <taxon>Bacillati</taxon>
        <taxon>Bacillota</taxon>
        <taxon>Bacilli</taxon>
        <taxon>Bacillales</taxon>
        <taxon>Bacillaceae</taxon>
        <taxon>Metabacillus</taxon>
    </lineage>
</organism>
<keyword evidence="5 9" id="KW-0808">Transferase</keyword>
<dbReference type="NCBIfam" id="TIGR00589">
    <property type="entry name" value="ogt"/>
    <property type="match status" value="1"/>
</dbReference>
<feature type="domain" description="Methylated-DNA-[protein]-cysteine S-methyltransferase DNA binding" evidence="10">
    <location>
        <begin position="77"/>
        <end position="157"/>
    </location>
</feature>
<keyword evidence="3 9" id="KW-0963">Cytoplasm</keyword>
<keyword evidence="13" id="KW-1185">Reference proteome</keyword>
<dbReference type="InterPro" id="IPR036217">
    <property type="entry name" value="MethylDNA_cys_MeTrfase_DNAb"/>
</dbReference>
<comment type="caution">
    <text evidence="12">The sequence shown here is derived from an EMBL/GenBank/DDBJ whole genome shotgun (WGS) entry which is preliminary data.</text>
</comment>
<feature type="active site" description="Nucleophile; methyl group acceptor" evidence="9">
    <location>
        <position position="128"/>
    </location>
</feature>
<feature type="domain" description="Methylguanine DNA methyltransferase ribonuclease-like" evidence="11">
    <location>
        <begin position="3"/>
        <end position="72"/>
    </location>
</feature>
<dbReference type="GO" id="GO:0003908">
    <property type="term" value="F:methylated-DNA-[protein]-cysteine S-methyltransferase activity"/>
    <property type="evidence" value="ECO:0007669"/>
    <property type="project" value="UniProtKB-UniRule"/>
</dbReference>
<evidence type="ECO:0000256" key="7">
    <source>
        <dbReference type="ARBA" id="ARBA00023204"/>
    </source>
</evidence>
<dbReference type="InterPro" id="IPR001497">
    <property type="entry name" value="MethylDNA_cys_MeTrfase_AS"/>
</dbReference>
<evidence type="ECO:0000256" key="6">
    <source>
        <dbReference type="ARBA" id="ARBA00022763"/>
    </source>
</evidence>
<keyword evidence="6 9" id="KW-0227">DNA damage</keyword>
<comment type="catalytic activity">
    <reaction evidence="1 9">
        <text>a 4-O-methyl-thymidine in DNA + L-cysteinyl-[protein] = a thymidine in DNA + S-methyl-L-cysteinyl-[protein]</text>
        <dbReference type="Rhea" id="RHEA:53428"/>
        <dbReference type="Rhea" id="RHEA-COMP:10131"/>
        <dbReference type="Rhea" id="RHEA-COMP:10132"/>
        <dbReference type="Rhea" id="RHEA-COMP:13555"/>
        <dbReference type="Rhea" id="RHEA-COMP:13556"/>
        <dbReference type="ChEBI" id="CHEBI:29950"/>
        <dbReference type="ChEBI" id="CHEBI:82612"/>
        <dbReference type="ChEBI" id="CHEBI:137386"/>
        <dbReference type="ChEBI" id="CHEBI:137387"/>
        <dbReference type="EC" id="2.1.1.63"/>
    </reaction>
</comment>
<dbReference type="Pfam" id="PF02870">
    <property type="entry name" value="Methyltransf_1N"/>
    <property type="match status" value="1"/>
</dbReference>
<dbReference type="GO" id="GO:0005737">
    <property type="term" value="C:cytoplasm"/>
    <property type="evidence" value="ECO:0007669"/>
    <property type="project" value="UniProtKB-SubCell"/>
</dbReference>
<dbReference type="InterPro" id="IPR008332">
    <property type="entry name" value="MethylG_MeTrfase_N"/>
</dbReference>
<evidence type="ECO:0000256" key="4">
    <source>
        <dbReference type="ARBA" id="ARBA00022603"/>
    </source>
</evidence>
<dbReference type="RefSeq" id="WP_154308768.1">
    <property type="nucleotide sequence ID" value="NZ_WKKI01000031.1"/>
</dbReference>
<evidence type="ECO:0000256" key="3">
    <source>
        <dbReference type="ARBA" id="ARBA00022490"/>
    </source>
</evidence>
<dbReference type="FunFam" id="1.10.10.10:FF:000214">
    <property type="entry name" value="Methylated-DNA--protein-cysteine methyltransferase"/>
    <property type="match status" value="1"/>
</dbReference>
<comment type="similarity">
    <text evidence="2 9">Belongs to the MGMT family.</text>
</comment>
<dbReference type="SUPFAM" id="SSF53155">
    <property type="entry name" value="Methylated DNA-protein cysteine methyltransferase domain"/>
    <property type="match status" value="1"/>
</dbReference>
<evidence type="ECO:0000313" key="13">
    <source>
        <dbReference type="Proteomes" id="UP000448867"/>
    </source>
</evidence>
<protein>
    <recommendedName>
        <fullName evidence="9">Methylated-DNA--protein-cysteine methyltransferase</fullName>
        <ecNumber evidence="9">2.1.1.63</ecNumber>
    </recommendedName>
    <alternativeName>
        <fullName evidence="9">6-O-methylguanine-DNA methyltransferase</fullName>
        <shortName evidence="9">MGMT</shortName>
    </alternativeName>
    <alternativeName>
        <fullName evidence="9">O-6-methylguanine-DNA-alkyltransferase</fullName>
    </alternativeName>
</protein>
<dbReference type="AlphaFoldDB" id="A0A7X2J0X4"/>
<evidence type="ECO:0000259" key="11">
    <source>
        <dbReference type="Pfam" id="PF02870"/>
    </source>
</evidence>
<name>A0A7X2J0X4_9BACI</name>
<comment type="catalytic activity">
    <reaction evidence="8 9">
        <text>a 6-O-methyl-2'-deoxyguanosine in DNA + L-cysteinyl-[protein] = S-methyl-L-cysteinyl-[protein] + a 2'-deoxyguanosine in DNA</text>
        <dbReference type="Rhea" id="RHEA:24000"/>
        <dbReference type="Rhea" id="RHEA-COMP:10131"/>
        <dbReference type="Rhea" id="RHEA-COMP:10132"/>
        <dbReference type="Rhea" id="RHEA-COMP:11367"/>
        <dbReference type="Rhea" id="RHEA-COMP:11368"/>
        <dbReference type="ChEBI" id="CHEBI:29950"/>
        <dbReference type="ChEBI" id="CHEBI:82612"/>
        <dbReference type="ChEBI" id="CHEBI:85445"/>
        <dbReference type="ChEBI" id="CHEBI:85448"/>
        <dbReference type="EC" id="2.1.1.63"/>
    </reaction>
</comment>
<accession>A0A7X2J0X4</accession>
<sequence>MNCITYSSPLGELYIIEEDGMLTHLYLNEEDYKASRQESLAVMEETPLLKEAAVQLEEYFQGKRKVFSLPIKQNGTPFQQSVWAALQEIPYGTAKNYGQIAEEVGSPKAVRAIGQANRRNSLPIIVPCHRVIGKNQSLTGYAGSRTNLKELLLNLENISYSP</sequence>
<comment type="subcellular location">
    <subcellularLocation>
        <location evidence="9">Cytoplasm</location>
    </subcellularLocation>
</comment>
<evidence type="ECO:0000313" key="12">
    <source>
        <dbReference type="EMBL" id="MRX73301.1"/>
    </source>
</evidence>
<dbReference type="Gene3D" id="1.10.10.10">
    <property type="entry name" value="Winged helix-like DNA-binding domain superfamily/Winged helix DNA-binding domain"/>
    <property type="match status" value="1"/>
</dbReference>
<dbReference type="PANTHER" id="PTHR10815:SF5">
    <property type="entry name" value="METHYLATED-DNA--PROTEIN-CYSTEINE METHYLTRANSFERASE"/>
    <property type="match status" value="1"/>
</dbReference>
<dbReference type="Gene3D" id="3.30.160.70">
    <property type="entry name" value="Methylated DNA-protein cysteine methyltransferase domain"/>
    <property type="match status" value="1"/>
</dbReference>